<keyword evidence="2" id="KW-0328">Glycosyltransferase</keyword>
<keyword evidence="2" id="KW-0808">Transferase</keyword>
<feature type="domain" description="Glycosyl transferase family 1" evidence="1">
    <location>
        <begin position="175"/>
        <end position="315"/>
    </location>
</feature>
<dbReference type="AlphaFoldDB" id="A0AA51BM12"/>
<dbReference type="EMBL" id="CP128385">
    <property type="protein sequence ID" value="WMI30491.1"/>
    <property type="molecule type" value="Genomic_DNA"/>
</dbReference>
<organism evidence="2">
    <name type="scientific">Candidatus Organicella extenuata</name>
    <dbReference type="NCBI Taxonomy" id="2841811"/>
    <lineage>
        <taxon>Bacteria</taxon>
        <taxon>Pseudomonadati</taxon>
        <taxon>Verrucomicrobiota</taxon>
        <taxon>Candidatus Organicella</taxon>
    </lineage>
</organism>
<dbReference type="Proteomes" id="UP001238843">
    <property type="component" value="Chromosome"/>
</dbReference>
<name>A0AA51BM12_9BACT</name>
<proteinExistence type="predicted"/>
<sequence>MKTAPLKVLILQDFFRMGGTEQQTLKFYNTLKCFNRPVCTGLIRTGGFLETKVKSFNIVTNNVTKGFLTIKRLVLPIIKLNPNLIICMGKLANIYSTLISFRFKNIKVVQTVRTGKNLNFLKKRNLSINHVLTNSISSKLNYNSVVLKNKKKLDTLSNLSAYPIKKVSASYVIKFKRKFKIKRGCTTILYIATFRFKKGHLTILNIIKGLVGIKNVYVFYIGNGVTLEKNITYAKKNKVEGYTFFIKNNQNTSVFYCISSNSVLASLQESLPNFLVESVRSHNFITCYEVAGTKECFFNNKTGLLVEFNNVRMLCNYLLIGFFYRGVSSLLIKNVKSSSFYMRGNLTSLRFNKITIS</sequence>
<protein>
    <submittedName>
        <fullName evidence="2">Glycosyltransferase</fullName>
        <ecNumber evidence="2">2.4.-.-</ecNumber>
    </submittedName>
</protein>
<dbReference type="GO" id="GO:0016757">
    <property type="term" value="F:glycosyltransferase activity"/>
    <property type="evidence" value="ECO:0007669"/>
    <property type="project" value="UniProtKB-KW"/>
</dbReference>
<evidence type="ECO:0000259" key="1">
    <source>
        <dbReference type="Pfam" id="PF00534"/>
    </source>
</evidence>
<reference evidence="2" key="1">
    <citation type="journal article" date="2021" name="Front. Microbiol.">
        <title>Genome Analysis of a Verrucomicrobial Endosymbiont With a Tiny Genome Discovered in an Antarctic Lake.</title>
        <authorList>
            <person name="Williams T.J."/>
            <person name="Allen M.A."/>
            <person name="Ivanova N."/>
            <person name="Huntemann M."/>
            <person name="Haque S."/>
            <person name="Hancock A.M."/>
            <person name="Brazendale S."/>
            <person name="Cavicchioli R."/>
        </authorList>
    </citation>
    <scope>NUCLEOTIDE SEQUENCE</scope>
    <source>
        <strain evidence="2">MAG_Ga0307966_1000010</strain>
    </source>
</reference>
<dbReference type="EC" id="2.4.-.-" evidence="2"/>
<evidence type="ECO:0000313" key="2">
    <source>
        <dbReference type="EMBL" id="WMI30491.1"/>
    </source>
</evidence>
<dbReference type="SUPFAM" id="SSF53756">
    <property type="entry name" value="UDP-Glycosyltransferase/glycogen phosphorylase"/>
    <property type="match status" value="1"/>
</dbReference>
<dbReference type="Pfam" id="PF00534">
    <property type="entry name" value="Glycos_transf_1"/>
    <property type="match status" value="1"/>
</dbReference>
<gene>
    <name evidence="2" type="ORF">QTO32_00130</name>
</gene>
<accession>A0AA51BM12</accession>
<dbReference type="Gene3D" id="3.40.50.2000">
    <property type="entry name" value="Glycogen Phosphorylase B"/>
    <property type="match status" value="1"/>
</dbReference>
<reference evidence="2" key="2">
    <citation type="submission" date="2023-06" db="EMBL/GenBank/DDBJ databases">
        <authorList>
            <person name="Williams T.J."/>
            <person name="Allen M.A."/>
            <person name="Ivanova N."/>
            <person name="Huntemann M."/>
            <person name="Haque S."/>
            <person name="Hancock A.M."/>
            <person name="Brazendale S."/>
            <person name="Cavicchioli R."/>
        </authorList>
    </citation>
    <scope>NUCLEOTIDE SEQUENCE</scope>
    <source>
        <strain evidence="2">MAG_Ga0307966_1000010</strain>
    </source>
</reference>
<dbReference type="InterPro" id="IPR001296">
    <property type="entry name" value="Glyco_trans_1"/>
</dbReference>